<dbReference type="KEGG" id="cyj:Cyan7822_2652"/>
<evidence type="ECO:0000313" key="8">
    <source>
        <dbReference type="EMBL" id="ADN14620.1"/>
    </source>
</evidence>
<comment type="subcellular location">
    <subcellularLocation>
        <location evidence="1">Membrane</location>
        <topology evidence="1">Multi-pass membrane protein</topology>
    </subcellularLocation>
</comment>
<feature type="transmembrane region" description="Helical" evidence="7">
    <location>
        <begin position="577"/>
        <end position="598"/>
    </location>
</feature>
<feature type="transmembrane region" description="Helical" evidence="7">
    <location>
        <begin position="535"/>
        <end position="557"/>
    </location>
</feature>
<keyword evidence="5 7" id="KW-1133">Transmembrane helix</keyword>
<feature type="transmembrane region" description="Helical" evidence="7">
    <location>
        <begin position="65"/>
        <end position="83"/>
    </location>
</feature>
<dbReference type="GO" id="GO:0035438">
    <property type="term" value="F:cyclic-di-GMP binding"/>
    <property type="evidence" value="ECO:0007669"/>
    <property type="project" value="InterPro"/>
</dbReference>
<gene>
    <name evidence="8" type="ordered locus">Cyan7822_2652</name>
</gene>
<keyword evidence="4 7" id="KW-0812">Transmembrane</keyword>
<keyword evidence="9" id="KW-1185">Reference proteome</keyword>
<feature type="transmembrane region" description="Helical" evidence="7">
    <location>
        <begin position="462"/>
        <end position="482"/>
    </location>
</feature>
<protein>
    <submittedName>
        <fullName evidence="8">Glycosyl transferase family 2</fullName>
    </submittedName>
</protein>
<evidence type="ECO:0000256" key="6">
    <source>
        <dbReference type="ARBA" id="ARBA00023136"/>
    </source>
</evidence>
<dbReference type="PANTHER" id="PTHR43867:SF2">
    <property type="entry name" value="CELLULOSE SYNTHASE CATALYTIC SUBUNIT A [UDP-FORMING]"/>
    <property type="match status" value="1"/>
</dbReference>
<feature type="transmembrane region" description="Helical" evidence="7">
    <location>
        <begin position="126"/>
        <end position="148"/>
    </location>
</feature>
<evidence type="ECO:0000256" key="3">
    <source>
        <dbReference type="ARBA" id="ARBA00022679"/>
    </source>
</evidence>
<dbReference type="Pfam" id="PF13641">
    <property type="entry name" value="Glyco_tranf_2_3"/>
    <property type="match status" value="1"/>
</dbReference>
<reference evidence="9" key="1">
    <citation type="journal article" date="2011" name="MBio">
        <title>Novel metabolic attributes of the genus Cyanothece, comprising a group of unicellular nitrogen-fixing Cyanobacteria.</title>
        <authorList>
            <person name="Bandyopadhyay A."/>
            <person name="Elvitigala T."/>
            <person name="Welsh E."/>
            <person name="Stockel J."/>
            <person name="Liberton M."/>
            <person name="Min H."/>
            <person name="Sherman L.A."/>
            <person name="Pakrasi H.B."/>
        </authorList>
    </citation>
    <scope>NUCLEOTIDE SEQUENCE [LARGE SCALE GENOMIC DNA]</scope>
    <source>
        <strain evidence="9">PCC 7822</strain>
    </source>
</reference>
<dbReference type="Gene3D" id="3.90.550.10">
    <property type="entry name" value="Spore Coat Polysaccharide Biosynthesis Protein SpsA, Chain A"/>
    <property type="match status" value="1"/>
</dbReference>
<sequence>MIIFYLIKKFSEKGLTFLTKFKLKAAILGVLLIGGLASSLGIEAFLETRNITHFFGLEVMEWTNLYRLWLPTFMSAIIAQIIMKISPEPKSWSRALIIIILLGITGRYLVWRATSTLNLATPLDGVFSIVIYGIELFFIFSLTVQLCLSLKIKDHSAELVPHPSPVLGKNTEFTPLVDIFIVTYNEPSFFIRRTVVGCQALDYPHKNVYVLDDGNRPEIKALARELGCDYITRLDNRYAKAGNLNNALVQTTGKLIAVFDADFVPTKNFLRRTVGFFQDEKMGLVQTNQSFYNADPVAKNLGVENILPEELENFYRYYQRLRNTVGATICNGSSFVVRRSHLEEIGGFVTESVSEDYFTGIRLTAKGYRLIYLNEKLSAGLAAENMSCYMIQRLRWCRGTLQAFFVNSNPLTIPGLLPIQRLANLEGILFWLTPIPRLILLITPFLFFVFNLEPYQVSSSDFIYFFMPYYILNILTFAWLNYHARSALISDIYSVSQCVPASIKAIEVLLNPFSERFKVTPKGISQKDFIFNAKLATPILILLGINLISFVNNFNIFFQPKLGINALLNQQFINSNILLFILTIYNLIVLAVSILIMIDAPQPDVYPSFDLQKAVKVYSDENVITGITRRISEVAAEIELPQLLKKDTLIEMEILENKLKLKARVKETVLNKNSCQTRVEWEQVSLNDYRNIVEMLFCTPNQWKLIKTPGELNCLWLLVRVLFKPKFLFKRRKS</sequence>
<accession>E0UJY4</accession>
<dbReference type="InterPro" id="IPR029044">
    <property type="entry name" value="Nucleotide-diphossugar_trans"/>
</dbReference>
<dbReference type="InterPro" id="IPR003919">
    <property type="entry name" value="Cell_synth_A"/>
</dbReference>
<feature type="transmembrane region" description="Helical" evidence="7">
    <location>
        <begin position="95"/>
        <end position="114"/>
    </location>
</feature>
<evidence type="ECO:0000256" key="1">
    <source>
        <dbReference type="ARBA" id="ARBA00004141"/>
    </source>
</evidence>
<dbReference type="OrthoDB" id="9766299at2"/>
<evidence type="ECO:0000256" key="5">
    <source>
        <dbReference type="ARBA" id="ARBA00022989"/>
    </source>
</evidence>
<organism evidence="8 9">
    <name type="scientific">Gloeothece verrucosa (strain PCC 7822)</name>
    <name type="common">Cyanothece sp. (strain PCC 7822)</name>
    <dbReference type="NCBI Taxonomy" id="497965"/>
    <lineage>
        <taxon>Bacteria</taxon>
        <taxon>Bacillati</taxon>
        <taxon>Cyanobacteriota</taxon>
        <taxon>Cyanophyceae</taxon>
        <taxon>Oscillatoriophycideae</taxon>
        <taxon>Chroococcales</taxon>
        <taxon>Aphanothecaceae</taxon>
        <taxon>Gloeothece</taxon>
        <taxon>Gloeothece verrucosa</taxon>
    </lineage>
</organism>
<name>E0UJY4_GLOV7</name>
<evidence type="ECO:0000256" key="4">
    <source>
        <dbReference type="ARBA" id="ARBA00022692"/>
    </source>
</evidence>
<dbReference type="eggNOG" id="COG1215">
    <property type="taxonomic scope" value="Bacteria"/>
</dbReference>
<dbReference type="AlphaFoldDB" id="E0UJY4"/>
<keyword evidence="2" id="KW-0328">Glycosyltransferase</keyword>
<evidence type="ECO:0000256" key="7">
    <source>
        <dbReference type="SAM" id="Phobius"/>
    </source>
</evidence>
<keyword evidence="3 8" id="KW-0808">Transferase</keyword>
<dbReference type="CAZy" id="GT2">
    <property type="family name" value="Glycosyltransferase Family 2"/>
</dbReference>
<dbReference type="EMBL" id="CP002198">
    <property type="protein sequence ID" value="ADN14620.1"/>
    <property type="molecule type" value="Genomic_DNA"/>
</dbReference>
<dbReference type="GO" id="GO:0016759">
    <property type="term" value="F:cellulose synthase activity"/>
    <property type="evidence" value="ECO:0007669"/>
    <property type="project" value="InterPro"/>
</dbReference>
<keyword evidence="6 7" id="KW-0472">Membrane</keyword>
<dbReference type="GO" id="GO:0005886">
    <property type="term" value="C:plasma membrane"/>
    <property type="evidence" value="ECO:0007669"/>
    <property type="project" value="TreeGrafter"/>
</dbReference>
<dbReference type="PRINTS" id="PR01439">
    <property type="entry name" value="CELLSNTHASEA"/>
</dbReference>
<dbReference type="RefSeq" id="WP_013322725.1">
    <property type="nucleotide sequence ID" value="NC_014501.1"/>
</dbReference>
<proteinExistence type="predicted"/>
<dbReference type="SUPFAM" id="SSF53448">
    <property type="entry name" value="Nucleotide-diphospho-sugar transferases"/>
    <property type="match status" value="1"/>
</dbReference>
<dbReference type="GO" id="GO:0006011">
    <property type="term" value="P:UDP-alpha-D-glucose metabolic process"/>
    <property type="evidence" value="ECO:0007669"/>
    <property type="project" value="InterPro"/>
</dbReference>
<dbReference type="InterPro" id="IPR050321">
    <property type="entry name" value="Glycosyltr_2/OpgH_subfam"/>
</dbReference>
<evidence type="ECO:0000313" key="9">
    <source>
        <dbReference type="Proteomes" id="UP000008206"/>
    </source>
</evidence>
<dbReference type="STRING" id="497965.Cyan7822_2652"/>
<evidence type="ECO:0000256" key="2">
    <source>
        <dbReference type="ARBA" id="ARBA00022676"/>
    </source>
</evidence>
<dbReference type="Proteomes" id="UP000008206">
    <property type="component" value="Chromosome"/>
</dbReference>
<feature type="transmembrane region" description="Helical" evidence="7">
    <location>
        <begin position="428"/>
        <end position="450"/>
    </location>
</feature>
<dbReference type="PANTHER" id="PTHR43867">
    <property type="entry name" value="CELLULOSE SYNTHASE CATALYTIC SUBUNIT A [UDP-FORMING]"/>
    <property type="match status" value="1"/>
</dbReference>
<dbReference type="CDD" id="cd06421">
    <property type="entry name" value="CESA_CelA_like"/>
    <property type="match status" value="1"/>
</dbReference>
<dbReference type="HOGENOM" id="CLU_011907_3_0_3"/>